<sequence>MNESSIYTAGSSENKGIGRIGKKDDLPGKIITPPGYITHLALGWKHGHCVINQKEFYSWGLGDSWRLATGNKLHLAEPTRVKTFPENFIFDMLVAGDKFGAALNTQGQIYVWGSGYSHTPTKQSMINIPAVYISASQKTLVAALENGQAVTVLRKNQPSFIQIPNETITLVAAGSDNFICVCKSGHAFSWTESSSPVFLELSQSPMIRCFAYHNNYYFISDDNKIYCYGGNEDGSLGAGRNGRVVSPILMTDTPFVSPIVQIAIGDDFALALTSDGTVYGAGNAENNRTMISRLNRTTHTKFIECDLLKEYHVTQIAAGCFTSAVLVNGAPPPHLDPPYKSLSEVPTPETMSMMMVADNSSVLVGPNPEVFTKLGIKPGDILKKGDYRYKVLGISEGNDVVVANNDLKIVFLKSDNFVEEFFLEIRNNSRIESHNTVDGRTIVVDLSLADLMELGGYKPNDMLWDGSKIIGTRGNRLFALNKDGFLTEVSNSTVEKVIRNGVEIFQHKFINGKSYIVEPTNETKNVYCCNEFGAGVVFGNVGDKMCIQYASLFGLLKICDEDIFTCRKHQTILNSAGKQNSNSSNEEKDCGLIEKKTFYDEFMTKVEVFIDNEEINGILPFDLVNTPRGLGTVAGFLESTNRVAVFLENCKSNYGTVSLFNSDEIHSCGRFFTSLIVENGISANTDDLVAFKLIPYDEVQYKDIRWFVKGFRNGKLVLEDEKKNGIEINGEEAQNEIIILRRHMMATCEQALEGTALFCSKEKNSTIPKI</sequence>
<feature type="repeat" description="RCC1" evidence="1">
    <location>
        <begin position="54"/>
        <end position="106"/>
    </location>
</feature>
<comment type="caution">
    <text evidence="2">The sequence shown here is derived from an EMBL/GenBank/DDBJ whole genome shotgun (WGS) entry which is preliminary data.</text>
</comment>
<dbReference type="InterPro" id="IPR000408">
    <property type="entry name" value="Reg_chr_condens"/>
</dbReference>
<dbReference type="GO" id="GO:0005085">
    <property type="term" value="F:guanyl-nucleotide exchange factor activity"/>
    <property type="evidence" value="ECO:0007669"/>
    <property type="project" value="TreeGrafter"/>
</dbReference>
<dbReference type="GO" id="GO:0005737">
    <property type="term" value="C:cytoplasm"/>
    <property type="evidence" value="ECO:0007669"/>
    <property type="project" value="TreeGrafter"/>
</dbReference>
<reference evidence="2" key="1">
    <citation type="submission" date="2016-10" db="EMBL/GenBank/DDBJ databases">
        <authorList>
            <person name="Benchimol M."/>
            <person name="Almeida L.G."/>
            <person name="Vasconcelos A.T."/>
            <person name="Perreira-Neves A."/>
            <person name="Rosa I.A."/>
            <person name="Tasca T."/>
            <person name="Bogo M.R."/>
            <person name="de Souza W."/>
        </authorList>
    </citation>
    <scope>NUCLEOTIDE SEQUENCE [LARGE SCALE GENOMIC DNA]</scope>
    <source>
        <strain evidence="2">K</strain>
    </source>
</reference>
<dbReference type="InterPro" id="IPR009091">
    <property type="entry name" value="RCC1/BLIP-II"/>
</dbReference>
<dbReference type="PANTHER" id="PTHR45982:SF1">
    <property type="entry name" value="REGULATOR OF CHROMOSOME CONDENSATION"/>
    <property type="match status" value="1"/>
</dbReference>
<dbReference type="RefSeq" id="XP_068365347.1">
    <property type="nucleotide sequence ID" value="XM_068499985.1"/>
</dbReference>
<dbReference type="Pfam" id="PF13540">
    <property type="entry name" value="RCC1_2"/>
    <property type="match status" value="1"/>
</dbReference>
<protein>
    <submittedName>
        <fullName evidence="2">Uncharacterized protein</fullName>
    </submittedName>
</protein>
<evidence type="ECO:0000313" key="2">
    <source>
        <dbReference type="EMBL" id="OHT12211.1"/>
    </source>
</evidence>
<dbReference type="PANTHER" id="PTHR45982">
    <property type="entry name" value="REGULATOR OF CHROMOSOME CONDENSATION"/>
    <property type="match status" value="1"/>
</dbReference>
<proteinExistence type="predicted"/>
<dbReference type="InterPro" id="IPR051553">
    <property type="entry name" value="Ran_GTPase-activating"/>
</dbReference>
<keyword evidence="3" id="KW-1185">Reference proteome</keyword>
<dbReference type="Gene3D" id="2.130.10.30">
    <property type="entry name" value="Regulator of chromosome condensation 1/beta-lactamase-inhibitor protein II"/>
    <property type="match status" value="2"/>
</dbReference>
<gene>
    <name evidence="2" type="ORF">TRFO_18124</name>
</gene>
<dbReference type="GeneID" id="94834689"/>
<dbReference type="AlphaFoldDB" id="A0A1J4KLW8"/>
<name>A0A1J4KLW8_9EUKA</name>
<dbReference type="OrthoDB" id="61110at2759"/>
<dbReference type="Proteomes" id="UP000179807">
    <property type="component" value="Unassembled WGS sequence"/>
</dbReference>
<evidence type="ECO:0000256" key="1">
    <source>
        <dbReference type="PROSITE-ProRule" id="PRU00235"/>
    </source>
</evidence>
<evidence type="ECO:0000313" key="3">
    <source>
        <dbReference type="Proteomes" id="UP000179807"/>
    </source>
</evidence>
<dbReference type="PROSITE" id="PS50012">
    <property type="entry name" value="RCC1_3"/>
    <property type="match status" value="2"/>
</dbReference>
<dbReference type="SUPFAM" id="SSF50985">
    <property type="entry name" value="RCC1/BLIP-II"/>
    <property type="match status" value="1"/>
</dbReference>
<dbReference type="EMBL" id="MLAK01000569">
    <property type="protein sequence ID" value="OHT12211.1"/>
    <property type="molecule type" value="Genomic_DNA"/>
</dbReference>
<feature type="repeat" description="RCC1" evidence="1">
    <location>
        <begin position="223"/>
        <end position="275"/>
    </location>
</feature>
<dbReference type="VEuPathDB" id="TrichDB:TRFO_18124"/>
<accession>A0A1J4KLW8</accession>
<organism evidence="2 3">
    <name type="scientific">Tritrichomonas foetus</name>
    <dbReference type="NCBI Taxonomy" id="1144522"/>
    <lineage>
        <taxon>Eukaryota</taxon>
        <taxon>Metamonada</taxon>
        <taxon>Parabasalia</taxon>
        <taxon>Tritrichomonadida</taxon>
        <taxon>Tritrichomonadidae</taxon>
        <taxon>Tritrichomonas</taxon>
    </lineage>
</organism>